<evidence type="ECO:0000256" key="1">
    <source>
        <dbReference type="SAM" id="MobiDB-lite"/>
    </source>
</evidence>
<evidence type="ECO:0000313" key="2">
    <source>
        <dbReference type="EMBL" id="GFR81171.1"/>
    </source>
</evidence>
<protein>
    <submittedName>
        <fullName evidence="2">Uncharacterized protein</fullName>
    </submittedName>
</protein>
<feature type="region of interest" description="Disordered" evidence="1">
    <location>
        <begin position="92"/>
        <end position="120"/>
    </location>
</feature>
<reference evidence="2 3" key="1">
    <citation type="journal article" date="2021" name="Elife">
        <title>Chloroplast acquisition without the gene transfer in kleptoplastic sea slugs, Plakobranchus ocellatus.</title>
        <authorList>
            <person name="Maeda T."/>
            <person name="Takahashi S."/>
            <person name="Yoshida T."/>
            <person name="Shimamura S."/>
            <person name="Takaki Y."/>
            <person name="Nagai Y."/>
            <person name="Toyoda A."/>
            <person name="Suzuki Y."/>
            <person name="Arimoto A."/>
            <person name="Ishii H."/>
            <person name="Satoh N."/>
            <person name="Nishiyama T."/>
            <person name="Hasebe M."/>
            <person name="Maruyama T."/>
            <person name="Minagawa J."/>
            <person name="Obokata J."/>
            <person name="Shigenobu S."/>
        </authorList>
    </citation>
    <scope>NUCLEOTIDE SEQUENCE [LARGE SCALE GENOMIC DNA]</scope>
</reference>
<sequence length="120" mass="13485">MHGHQNQTQARGAGGVRVKCQVVIRIRSLNSINTQRFYHLTNLGKLGRCKRTATTGVRCKVYYKDVHRYQASGRDYDKTLFFFEELSEAEMTGPCGGQTPSRVRVPGSESETTIQPGEFS</sequence>
<gene>
    <name evidence="2" type="ORF">ElyMa_004063500</name>
</gene>
<dbReference type="AlphaFoldDB" id="A0AAV4G919"/>
<dbReference type="EMBL" id="BMAT01008251">
    <property type="protein sequence ID" value="GFR81171.1"/>
    <property type="molecule type" value="Genomic_DNA"/>
</dbReference>
<accession>A0AAV4G919</accession>
<keyword evidence="3" id="KW-1185">Reference proteome</keyword>
<dbReference type="Proteomes" id="UP000762676">
    <property type="component" value="Unassembled WGS sequence"/>
</dbReference>
<evidence type="ECO:0000313" key="3">
    <source>
        <dbReference type="Proteomes" id="UP000762676"/>
    </source>
</evidence>
<feature type="compositionally biased region" description="Polar residues" evidence="1">
    <location>
        <begin position="109"/>
        <end position="120"/>
    </location>
</feature>
<name>A0AAV4G919_9GAST</name>
<organism evidence="2 3">
    <name type="scientific">Elysia marginata</name>
    <dbReference type="NCBI Taxonomy" id="1093978"/>
    <lineage>
        <taxon>Eukaryota</taxon>
        <taxon>Metazoa</taxon>
        <taxon>Spiralia</taxon>
        <taxon>Lophotrochozoa</taxon>
        <taxon>Mollusca</taxon>
        <taxon>Gastropoda</taxon>
        <taxon>Heterobranchia</taxon>
        <taxon>Euthyneura</taxon>
        <taxon>Panpulmonata</taxon>
        <taxon>Sacoglossa</taxon>
        <taxon>Placobranchoidea</taxon>
        <taxon>Plakobranchidae</taxon>
        <taxon>Elysia</taxon>
    </lineage>
</organism>
<proteinExistence type="predicted"/>
<comment type="caution">
    <text evidence="2">The sequence shown here is derived from an EMBL/GenBank/DDBJ whole genome shotgun (WGS) entry which is preliminary data.</text>
</comment>